<sequence length="1906" mass="209061">MDDEERLEGEEEMELDEASDGEDEDEETTGIPVSPANSDQLLGQTTPTTPVTPDEAFHDPLRYQKFPLPGGKPLNIRRGPGRPRKERPLGIPRRTKSKDDDTHSESPSPLRITGTDDTTEGGEASGNTIDRSMPAPEEPPYFPEQWPGKVCALCNLGERSQLGQGELLRLTCPPGFTPEKSTNRDESTTDHLVDVVAGDKSPRTAGPGAAVTCRRQKSLAKCRNTSLTNFTEPVEELTIVGYSEEPEVGVLFESTTGHYYVHQSLTGEVTCVHCHGMGDVSNLVMCSVCDQHYHGSCVGLSLLPGVRAGWQCLSCRVCQVCRQPEDVSKMMLCERCDKVYHPSCLRPIVTSIPKYGWKCKCCRVCTDCGSRTPGAGLSSRWHSHFTVCDSCYQQRNKGFSCPLCRKAYRAAAYREMVQCHVCKKFVHGTCDPEADPLTYQQRKEAKPDYEYVCSHCKSLAMVARRKDSLDEGDLSLSASQESLDGESELDYQGGSEEALYSVGLGKGKPFCATKIAKKRLGISGGLIGRPKGIGKLGYQKRQKMTEFGRKRGPKAKMRGIFGVPGVGLQRPMPDSLSKEDEPGVENRLVLCSAKDKFVLTQDICVMCGAIGTDQEGCLIACAQCGQCYHPYCANVKVTKVILQKGWRCLDCTVCEGCGERNDEARLILCDDCDISYHIYCIDPPLDYVPHGTWKCKWCAQCQTCGSNNPGFNSSWQKSYTQCGPCASHTACVACQDAYQEGDLIIQCIQCERWLHCLCDSIKSEAEAERCAQEGYVCLLCRPRDVPPPHLLSKPSPKFSRLSPPPQNRSPELFKPSQQYLIDGVYLSEAGMSHIKSLTSEHQQTRKKRRKLLPMVDKEADIMATIESVVAGGSLDNSLEETNKLELIDVKDEPETVLKEGMVWNQPPPEGFSICTSENGLPVLRRKRQRNLQKLGIGGFVVRLRGTRKDKEEEGDGEKPGDSSVVGMGDDKPRRKPQRRKPKTKLAECFPLYMQEAFFGKDLMDTTKEKELESSSESEEEYKVPENDDNTIQLSQDLLEVMEQVKAKQGKQDEKIVPEQIKREEIMEDDGSDTEALGDIIPISGDLLDNDLVNTIMNENDEDLAKASEALDELDDAQGGSKDELTDILSPHFNLESMVRDTGLPNMDSKDIEEIFKGVLTDESQESQESSVFSVQAQTSHPSSSTTPLVSPSPHPVGQSNSSILNSPMSYPPCSPYHSEYSNSPQFSPAFSEPPSPWVNPDDEGNSAAGNTTISYNQRSNMKMETDETLGAGATISSVLYSNLNHPELKTEYPGEISFFIKNKKSCRTETGPAEKLNRKGNGSSCKPYVNNKRNCNSKLFMSNVCTDTSQLTPLASPSPGSRNTFATPPLKTPRGLTPQSPHHQTMVRLPTQTACRNVRPGFPQPPSPVFSPQAPQSPHDFPQSPASSQPSQEPHFQRFEGNVSTPASPYSSPQTPGTPRTPVFNPPRPPVYAPPPSPATSRTPDPYSQPPTTPTPAPAAPGYPSPRSSEAPRTPQEQEVTFVQQPEVNRQLRDLLQRQQFRINSRHPVAGNIQGSVDHRARMLLQNRPQVATNISQQHFQDVNQAQSVNQRIARTTQDNLNQGIRMLGTTPGMVRAPLIPTTGETSGGTVSEASEIPDNVTAELEKLEQEGAGPMVEVEGVSAILGDLADDDDELLAEMGGDFNILEYADPELDTIAGGEKTNILDLDLEQVEVDPKDEKQKKETKDEDQKPELAGPSEIADTCSTSTSLTLTENSNVPTITSPQATSQAMQAQVVQQQMHQHVQQAAAMGRPMPPGTRLLSPDGAVGVVTSTNTVTVSYPSTFPGHPQRISQAHIQVSQQQRLGMRVGVPNVANRVVAVNHMISPRMPLAPPPPPPPPPPPYPGPPPPYPGPIQVSNILSLIIF</sequence>
<evidence type="ECO:0000256" key="8">
    <source>
        <dbReference type="ARBA" id="ARBA00023242"/>
    </source>
</evidence>
<evidence type="ECO:0000256" key="10">
    <source>
        <dbReference type="SAM" id="MobiDB-lite"/>
    </source>
</evidence>
<reference evidence="12" key="2">
    <citation type="submission" date="2018-07" db="EMBL/GenBank/DDBJ databases">
        <authorList>
            <person name="Mckenzie S.K."/>
            <person name="Kronauer D.J.C."/>
        </authorList>
    </citation>
    <scope>NUCLEOTIDE SEQUENCE</scope>
    <source>
        <strain evidence="12">Clonal line C1</strain>
    </source>
</reference>
<feature type="region of interest" description="Disordered" evidence="10">
    <location>
        <begin position="1351"/>
        <end position="1384"/>
    </location>
</feature>
<dbReference type="Pfam" id="PF00628">
    <property type="entry name" value="PHD"/>
    <property type="match status" value="3"/>
</dbReference>
<feature type="compositionally biased region" description="Low complexity" evidence="10">
    <location>
        <begin position="1410"/>
        <end position="1434"/>
    </location>
</feature>
<dbReference type="Gene3D" id="1.10.30.10">
    <property type="entry name" value="High mobility group box domain"/>
    <property type="match status" value="1"/>
</dbReference>
<feature type="region of interest" description="Disordered" evidence="10">
    <location>
        <begin position="791"/>
        <end position="812"/>
    </location>
</feature>
<feature type="compositionally biased region" description="Basic and acidic residues" evidence="10">
    <location>
        <begin position="947"/>
        <end position="960"/>
    </location>
</feature>
<feature type="compositionally biased region" description="Acidic residues" evidence="10">
    <location>
        <begin position="1"/>
        <end position="28"/>
    </location>
</feature>
<feature type="region of interest" description="Disordered" evidence="10">
    <location>
        <begin position="1708"/>
        <end position="1763"/>
    </location>
</feature>
<dbReference type="InterPro" id="IPR036910">
    <property type="entry name" value="HMG_box_dom_sf"/>
</dbReference>
<dbReference type="FunFam" id="3.30.40.10:FF:000548">
    <property type="entry name" value="Putative Histone-lysine N-methyltransferase MLL3"/>
    <property type="match status" value="1"/>
</dbReference>
<feature type="domain" description="PHD-type" evidence="11">
    <location>
        <begin position="651"/>
        <end position="701"/>
    </location>
</feature>
<dbReference type="GO" id="GO:0045944">
    <property type="term" value="P:positive regulation of transcription by RNA polymerase II"/>
    <property type="evidence" value="ECO:0007669"/>
    <property type="project" value="TreeGrafter"/>
</dbReference>
<feature type="domain" description="PHD-type" evidence="11">
    <location>
        <begin position="315"/>
        <end position="365"/>
    </location>
</feature>
<keyword evidence="3" id="KW-0677">Repeat</keyword>
<dbReference type="PANTHER" id="PTHR45888:SF6">
    <property type="entry name" value="HL01030P-RELATED"/>
    <property type="match status" value="1"/>
</dbReference>
<keyword evidence="4 9" id="KW-0863">Zinc-finger</keyword>
<feature type="compositionally biased region" description="Polar residues" evidence="10">
    <location>
        <begin position="35"/>
        <end position="51"/>
    </location>
</feature>
<feature type="compositionally biased region" description="Basic residues" evidence="10">
    <location>
        <begin position="973"/>
        <end position="983"/>
    </location>
</feature>
<keyword evidence="5" id="KW-0862">Zinc</keyword>
<dbReference type="FunFam" id="3.30.40.10:FF:000852">
    <property type="entry name" value="Histone-lysine N-methyltransferase 2C"/>
    <property type="match status" value="1"/>
</dbReference>
<feature type="region of interest" description="Disordered" evidence="10">
    <location>
        <begin position="1870"/>
        <end position="1892"/>
    </location>
</feature>
<feature type="compositionally biased region" description="Polar residues" evidence="10">
    <location>
        <begin position="1197"/>
        <end position="1207"/>
    </location>
</feature>
<dbReference type="CDD" id="cd15514">
    <property type="entry name" value="PHD6_KMT2C_like"/>
    <property type="match status" value="1"/>
</dbReference>
<dbReference type="InterPro" id="IPR013083">
    <property type="entry name" value="Znf_RING/FYVE/PHD"/>
</dbReference>
<keyword evidence="7" id="KW-0804">Transcription</keyword>
<feature type="domain" description="PHD-type" evidence="11">
    <location>
        <begin position="601"/>
        <end position="654"/>
    </location>
</feature>
<feature type="region of interest" description="Disordered" evidence="10">
    <location>
        <begin position="1"/>
        <end position="139"/>
    </location>
</feature>
<dbReference type="InterPro" id="IPR001965">
    <property type="entry name" value="Znf_PHD"/>
</dbReference>
<evidence type="ECO:0000256" key="4">
    <source>
        <dbReference type="ARBA" id="ARBA00022771"/>
    </source>
</evidence>
<feature type="compositionally biased region" description="Low complexity" evidence="10">
    <location>
        <begin position="1746"/>
        <end position="1758"/>
    </location>
</feature>
<gene>
    <name evidence="12" type="ORF">DMN91_008890</name>
</gene>
<reference evidence="12" key="1">
    <citation type="journal article" date="2018" name="Genome Res.">
        <title>The genomic architecture and molecular evolution of ant odorant receptors.</title>
        <authorList>
            <person name="McKenzie S.K."/>
            <person name="Kronauer D.J.C."/>
        </authorList>
    </citation>
    <scope>NUCLEOTIDE SEQUENCE [LARGE SCALE GENOMIC DNA]</scope>
    <source>
        <strain evidence="12">Clonal line C1</strain>
    </source>
</reference>
<feature type="domain" description="PHD-type" evidence="11">
    <location>
        <begin position="398"/>
        <end position="459"/>
    </location>
</feature>
<keyword evidence="6" id="KW-0805">Transcription regulation</keyword>
<dbReference type="CDD" id="cd15510">
    <property type="entry name" value="PHD2_KMT2C_like"/>
    <property type="match status" value="1"/>
</dbReference>
<comment type="caution">
    <text evidence="12">The sequence shown here is derived from an EMBL/GenBank/DDBJ whole genome shotgun (WGS) entry which is preliminary data.</text>
</comment>
<feature type="compositionally biased region" description="Pro residues" evidence="10">
    <location>
        <begin position="1487"/>
        <end position="1504"/>
    </location>
</feature>
<dbReference type="OrthoDB" id="308383at2759"/>
<proteinExistence type="predicted"/>
<feature type="region of interest" description="Disordered" evidence="10">
    <location>
        <begin position="1396"/>
        <end position="1520"/>
    </location>
</feature>
<name>A0A3L8DEF9_OOCBI</name>
<dbReference type="GO" id="GO:0044666">
    <property type="term" value="C:MLL3/4 complex"/>
    <property type="evidence" value="ECO:0007669"/>
    <property type="project" value="TreeGrafter"/>
</dbReference>
<evidence type="ECO:0000256" key="3">
    <source>
        <dbReference type="ARBA" id="ARBA00022737"/>
    </source>
</evidence>
<dbReference type="CDD" id="cd15512">
    <property type="entry name" value="PHD4_KMT2C_like"/>
    <property type="match status" value="1"/>
</dbReference>
<feature type="region of interest" description="Disordered" evidence="10">
    <location>
        <begin position="947"/>
        <end position="984"/>
    </location>
</feature>
<evidence type="ECO:0000256" key="5">
    <source>
        <dbReference type="ARBA" id="ARBA00022833"/>
    </source>
</evidence>
<feature type="compositionally biased region" description="Basic and acidic residues" evidence="10">
    <location>
        <begin position="1715"/>
        <end position="1733"/>
    </location>
</feature>
<dbReference type="Proteomes" id="UP000279307">
    <property type="component" value="Chromosome 9"/>
</dbReference>
<dbReference type="CDD" id="cd15513">
    <property type="entry name" value="PHD5_KMT2C_like"/>
    <property type="match status" value="1"/>
</dbReference>
<dbReference type="SMART" id="SM00249">
    <property type="entry name" value="PHD"/>
    <property type="match status" value="6"/>
</dbReference>
<dbReference type="GO" id="GO:0008270">
    <property type="term" value="F:zinc ion binding"/>
    <property type="evidence" value="ECO:0007669"/>
    <property type="project" value="UniProtKB-KW"/>
</dbReference>
<feature type="region of interest" description="Disordered" evidence="10">
    <location>
        <begin position="1161"/>
        <end position="1207"/>
    </location>
</feature>
<evidence type="ECO:0000256" key="1">
    <source>
        <dbReference type="ARBA" id="ARBA00004123"/>
    </source>
</evidence>
<feature type="compositionally biased region" description="Pro residues" evidence="10">
    <location>
        <begin position="1464"/>
        <end position="1478"/>
    </location>
</feature>
<feature type="domain" description="PHD-type" evidence="11">
    <location>
        <begin position="728"/>
        <end position="783"/>
    </location>
</feature>
<feature type="region of interest" description="Disordered" evidence="10">
    <location>
        <begin position="1220"/>
        <end position="1246"/>
    </location>
</feature>
<dbReference type="PANTHER" id="PTHR45888">
    <property type="entry name" value="HL01030P-RELATED"/>
    <property type="match status" value="1"/>
</dbReference>
<feature type="non-terminal residue" evidence="12">
    <location>
        <position position="1906"/>
    </location>
</feature>
<evidence type="ECO:0000256" key="6">
    <source>
        <dbReference type="ARBA" id="ARBA00023015"/>
    </source>
</evidence>
<organism evidence="12">
    <name type="scientific">Ooceraea biroi</name>
    <name type="common">Clonal raider ant</name>
    <name type="synonym">Cerapachys biroi</name>
    <dbReference type="NCBI Taxonomy" id="2015173"/>
    <lineage>
        <taxon>Eukaryota</taxon>
        <taxon>Metazoa</taxon>
        <taxon>Ecdysozoa</taxon>
        <taxon>Arthropoda</taxon>
        <taxon>Hexapoda</taxon>
        <taxon>Insecta</taxon>
        <taxon>Pterygota</taxon>
        <taxon>Neoptera</taxon>
        <taxon>Endopterygota</taxon>
        <taxon>Hymenoptera</taxon>
        <taxon>Apocrita</taxon>
        <taxon>Aculeata</taxon>
        <taxon>Formicoidea</taxon>
        <taxon>Formicidae</taxon>
        <taxon>Dorylinae</taxon>
        <taxon>Ooceraea</taxon>
    </lineage>
</organism>
<protein>
    <recommendedName>
        <fullName evidence="11">PHD-type domain-containing protein</fullName>
    </recommendedName>
</protein>
<feature type="compositionally biased region" description="Polar residues" evidence="10">
    <location>
        <begin position="1442"/>
        <end position="1458"/>
    </location>
</feature>
<dbReference type="Gene3D" id="3.30.40.10">
    <property type="entry name" value="Zinc/RING finger domain, C3HC4 (zinc finger)"/>
    <property type="match status" value="6"/>
</dbReference>
<evidence type="ECO:0000256" key="9">
    <source>
        <dbReference type="PROSITE-ProRule" id="PRU00146"/>
    </source>
</evidence>
<dbReference type="SUPFAM" id="SSF57903">
    <property type="entry name" value="FYVE/PHD zinc finger"/>
    <property type="match status" value="6"/>
</dbReference>
<feature type="compositionally biased region" description="Low complexity" evidence="10">
    <location>
        <begin position="1166"/>
        <end position="1191"/>
    </location>
</feature>
<dbReference type="GO" id="GO:0003713">
    <property type="term" value="F:transcription coactivator activity"/>
    <property type="evidence" value="ECO:0007669"/>
    <property type="project" value="TreeGrafter"/>
</dbReference>
<dbReference type="InterPro" id="IPR019787">
    <property type="entry name" value="Znf_PHD-finger"/>
</dbReference>
<feature type="compositionally biased region" description="Polar residues" evidence="10">
    <location>
        <begin position="1351"/>
        <end position="1366"/>
    </location>
</feature>
<keyword evidence="8" id="KW-0539">Nucleus</keyword>
<dbReference type="GO" id="GO:0042800">
    <property type="term" value="F:histone H3K4 methyltransferase activity"/>
    <property type="evidence" value="ECO:0007669"/>
    <property type="project" value="TreeGrafter"/>
</dbReference>
<comment type="subcellular location">
    <subcellularLocation>
        <location evidence="1">Nucleus</location>
    </subcellularLocation>
</comment>
<evidence type="ECO:0000259" key="11">
    <source>
        <dbReference type="PROSITE" id="PS50016"/>
    </source>
</evidence>
<evidence type="ECO:0000313" key="12">
    <source>
        <dbReference type="EMBL" id="RLU18533.1"/>
    </source>
</evidence>
<evidence type="ECO:0000256" key="2">
    <source>
        <dbReference type="ARBA" id="ARBA00022723"/>
    </source>
</evidence>
<dbReference type="EMBL" id="QOIP01000009">
    <property type="protein sequence ID" value="RLU18533.1"/>
    <property type="molecule type" value="Genomic_DNA"/>
</dbReference>
<keyword evidence="2" id="KW-0479">Metal-binding</keyword>
<accession>A0A3L8DEF9</accession>
<dbReference type="FunFam" id="3.30.40.10:FF:000407">
    <property type="entry name" value="Histone-lysine N-methyltransferase MLL3"/>
    <property type="match status" value="1"/>
</dbReference>
<dbReference type="PROSITE" id="PS50016">
    <property type="entry name" value="ZF_PHD_2"/>
    <property type="match status" value="5"/>
</dbReference>
<evidence type="ECO:0000256" key="7">
    <source>
        <dbReference type="ARBA" id="ARBA00023163"/>
    </source>
</evidence>
<dbReference type="InterPro" id="IPR011011">
    <property type="entry name" value="Znf_FYVE_PHD"/>
</dbReference>
<dbReference type="CDD" id="cd15509">
    <property type="entry name" value="PHD1_KMT2C_like"/>
    <property type="match status" value="1"/>
</dbReference>